<dbReference type="Proteomes" id="UP001497493">
    <property type="component" value="Chromosome"/>
</dbReference>
<keyword evidence="2" id="KW-1185">Reference proteome</keyword>
<protein>
    <submittedName>
        <fullName evidence="1">Uncharacterized protein</fullName>
    </submittedName>
</protein>
<name>A0ABM9NKR1_9GAMM</name>
<sequence>MGLSVCERWFASSALVLVNPADAVTLCNILSPSAV</sequence>
<gene>
    <name evidence="1" type="ORF">MECH1_V1_2447</name>
</gene>
<evidence type="ECO:0000313" key="1">
    <source>
        <dbReference type="EMBL" id="CAL1241223.1"/>
    </source>
</evidence>
<dbReference type="EMBL" id="OZ026884">
    <property type="protein sequence ID" value="CAL1241223.1"/>
    <property type="molecule type" value="Genomic_DNA"/>
</dbReference>
<organism evidence="1 2">
    <name type="scientific">Candidatus Methylocalor cossyra</name>
    <dbReference type="NCBI Taxonomy" id="3108543"/>
    <lineage>
        <taxon>Bacteria</taxon>
        <taxon>Pseudomonadati</taxon>
        <taxon>Pseudomonadota</taxon>
        <taxon>Gammaproteobacteria</taxon>
        <taxon>Methylococcales</taxon>
        <taxon>Methylococcaceae</taxon>
        <taxon>Candidatus Methylocalor</taxon>
    </lineage>
</organism>
<accession>A0ABM9NKR1</accession>
<evidence type="ECO:0000313" key="2">
    <source>
        <dbReference type="Proteomes" id="UP001497493"/>
    </source>
</evidence>
<reference evidence="1 2" key="1">
    <citation type="submission" date="2024-04" db="EMBL/GenBank/DDBJ databases">
        <authorList>
            <person name="Cremers G."/>
        </authorList>
    </citation>
    <scope>NUCLEOTIDE SEQUENCE [LARGE SCALE GENOMIC DNA]</scope>
    <source>
        <strain evidence="1">MeCH1-AG</strain>
    </source>
</reference>
<proteinExistence type="predicted"/>